<dbReference type="Gene3D" id="2.60.120.560">
    <property type="entry name" value="Exo-inulinase, domain 1"/>
    <property type="match status" value="2"/>
</dbReference>
<name>A9KSB2_LACP7</name>
<dbReference type="OrthoDB" id="9772095at2"/>
<proteinExistence type="predicted"/>
<dbReference type="Gene3D" id="2.60.40.10">
    <property type="entry name" value="Immunoglobulins"/>
    <property type="match status" value="1"/>
</dbReference>
<feature type="chain" id="PRO_5002740345" description="Fibronectin type-III domain-containing protein" evidence="1">
    <location>
        <begin position="30"/>
        <end position="989"/>
    </location>
</feature>
<dbReference type="Gene3D" id="3.20.20.80">
    <property type="entry name" value="Glycosidases"/>
    <property type="match status" value="1"/>
</dbReference>
<dbReference type="SUPFAM" id="SSF51445">
    <property type="entry name" value="(Trans)glycosidases"/>
    <property type="match status" value="1"/>
</dbReference>
<keyword evidence="3" id="KW-1185">Reference proteome</keyword>
<reference evidence="3" key="1">
    <citation type="submission" date="2007-11" db="EMBL/GenBank/DDBJ databases">
        <title>Complete genome sequence of Clostridium phytofermentans ISDg.</title>
        <authorList>
            <person name="Leschine S.B."/>
            <person name="Warnick T.A."/>
            <person name="Blanchard J.L."/>
            <person name="Schnell D.J."/>
            <person name="Petit E.L."/>
            <person name="LaTouf W.G."/>
            <person name="Copeland A."/>
            <person name="Lucas S."/>
            <person name="Lapidus A."/>
            <person name="Barry K."/>
            <person name="Glavina del Rio T."/>
            <person name="Dalin E."/>
            <person name="Tice H."/>
            <person name="Pitluck S."/>
            <person name="Kiss H."/>
            <person name="Brettin T."/>
            <person name="Bruce D."/>
            <person name="Detter J.C."/>
            <person name="Han C."/>
            <person name="Kuske C."/>
            <person name="Schmutz J."/>
            <person name="Larimer F."/>
            <person name="Land M."/>
            <person name="Hauser L."/>
            <person name="Kyrpides N."/>
            <person name="Kim E.A."/>
            <person name="Richardson P."/>
        </authorList>
    </citation>
    <scope>NUCLEOTIDE SEQUENCE [LARGE SCALE GENOMIC DNA]</scope>
    <source>
        <strain evidence="3">ATCC 700394 / DSM 18823 / ISDg</strain>
    </source>
</reference>
<evidence type="ECO:0000313" key="3">
    <source>
        <dbReference type="Proteomes" id="UP000000370"/>
    </source>
</evidence>
<evidence type="ECO:0000256" key="1">
    <source>
        <dbReference type="SAM" id="SignalP"/>
    </source>
</evidence>
<dbReference type="InterPro" id="IPR013783">
    <property type="entry name" value="Ig-like_fold"/>
</dbReference>
<dbReference type="InterPro" id="IPR017853">
    <property type="entry name" value="GH"/>
</dbReference>
<organism evidence="2 3">
    <name type="scientific">Lachnoclostridium phytofermentans (strain ATCC 700394 / DSM 18823 / ISDg)</name>
    <name type="common">Clostridium phytofermentans</name>
    <dbReference type="NCBI Taxonomy" id="357809"/>
    <lineage>
        <taxon>Bacteria</taxon>
        <taxon>Bacillati</taxon>
        <taxon>Bacillota</taxon>
        <taxon>Clostridia</taxon>
        <taxon>Lachnospirales</taxon>
        <taxon>Lachnospiraceae</taxon>
    </lineage>
</organism>
<evidence type="ECO:0008006" key="4">
    <source>
        <dbReference type="Google" id="ProtNLM"/>
    </source>
</evidence>
<keyword evidence="1" id="KW-0732">Signal</keyword>
<gene>
    <name evidence="2" type="ordered locus">Cphy_1774</name>
</gene>
<dbReference type="Proteomes" id="UP000000370">
    <property type="component" value="Chromosome"/>
</dbReference>
<dbReference type="KEGG" id="cpy:Cphy_1774"/>
<dbReference type="RefSeq" id="WP_012199798.1">
    <property type="nucleotide sequence ID" value="NC_010001.1"/>
</dbReference>
<dbReference type="AlphaFoldDB" id="A9KSB2"/>
<feature type="signal peptide" evidence="1">
    <location>
        <begin position="1"/>
        <end position="29"/>
    </location>
</feature>
<protein>
    <recommendedName>
        <fullName evidence="4">Fibronectin type-III domain-containing protein</fullName>
    </recommendedName>
</protein>
<dbReference type="EMBL" id="CP000885">
    <property type="protein sequence ID" value="ABX42144.1"/>
    <property type="molecule type" value="Genomic_DNA"/>
</dbReference>
<dbReference type="HOGENOM" id="CLU_301829_0_0_9"/>
<sequence precursor="true">MLKKHKYRILSLLLSFLLLTELYPVGTQAALTNTITVSADGTYKNLDLRYLGDNSSNTVLQGNIAKYYSDIMFNMYRQFNGISYSPSLSAVVINNKADYDNAVTAVKADVSSNPYITTLQIEKDIVDYLGAQPDFIRTFASIRRSAELGITTLRVTGPWGSTPNTYGEALFNVWRNAFAQGYLYGLAGVTNFNAGNEPDLIGVTNYEGYAVLVTAQIDGLKTGAMAALGNPVKNWGPTFASHNTTTAPYLNTLLNNINHDLFDIYDFHQYGSTRSAARDTLQMFKAIDDKPVSMTEYNWILAPKVEPDMGDATNFAKMTVSLLRSGVYAPLRFMFTKSNKDTADGQPSSGIVSIDDVTVNATRGTKMYYSSRIINRLVDTVGLKDGKQFQEADYSVSSQKALNSDTEIMIVRTSDAYQLLIVDRESTNKTDSQTFTVDLSKLGVKDETVIIREVSDTSNDEVTGSIQAINGTFTATIYSQRIYLFSIPTISAANLKVPEVYNAFGHKDGIDLWWKNQAIVSGYKVERYNQSLGYWEALDTNVSNSYYTDKTALPGDKYQYRITPALLSRNGLLYGRSTQAIGPLTKETDLFSLPYCLDFEDSSTGAISTQLDGFSLIQSIDDMGLISPADTSSHSVFTGSTQWTDYSMAVRFHLENKPAVIPTDPSKPIDHTGLATGTKAGVYLRYQDPNNYYKLEYDKAGTVEKGKGTVTLYKKSNGIETILKTITSPIDIDDSYAVRNIDGVKTIRLNVQSQFLLAEIEKNRITVSLGTTVTPNSYTFSVYDPDPITHGKVGLTASNGVVFFDGIRVDPLLTDDFKTGDLTNWTPVSGSFGIEQINSDSYYISEKSLSQESLSIAGKTYWKDYWFNMNIYFKEFSSLDAAAFVYFNYIDEDDFYRVELSKDGTVSIVRRLYGRDTLISTGHTNTFEQGKKYLLGIHNIQGKYEIELNGRTILNYSSFNNSLSKGKIGVGSRNAEIGFGRIHLSNMFQ</sequence>
<evidence type="ECO:0000313" key="2">
    <source>
        <dbReference type="EMBL" id="ABX42144.1"/>
    </source>
</evidence>
<accession>A9KSB2</accession>